<protein>
    <submittedName>
        <fullName evidence="2">Uncharacterized protein</fullName>
    </submittedName>
</protein>
<dbReference type="Proteomes" id="UP000249135">
    <property type="component" value="Unassembled WGS sequence"/>
</dbReference>
<dbReference type="EMBL" id="QFPP01000034">
    <property type="protein sequence ID" value="PZQ77007.1"/>
    <property type="molecule type" value="Genomic_DNA"/>
</dbReference>
<reference evidence="2 3" key="1">
    <citation type="submission" date="2017-08" db="EMBL/GenBank/DDBJ databases">
        <title>Infants hospitalized years apart are colonized by the same room-sourced microbial strains.</title>
        <authorList>
            <person name="Brooks B."/>
            <person name="Olm M.R."/>
            <person name="Firek B.A."/>
            <person name="Baker R."/>
            <person name="Thomas B.C."/>
            <person name="Morowitz M.J."/>
            <person name="Banfield J.F."/>
        </authorList>
    </citation>
    <scope>NUCLEOTIDE SEQUENCE [LARGE SCALE GENOMIC DNA]</scope>
    <source>
        <strain evidence="2">S2_005_003_R2_41</strain>
    </source>
</reference>
<evidence type="ECO:0000256" key="1">
    <source>
        <dbReference type="SAM" id="Phobius"/>
    </source>
</evidence>
<proteinExistence type="predicted"/>
<feature type="transmembrane region" description="Helical" evidence="1">
    <location>
        <begin position="20"/>
        <end position="42"/>
    </location>
</feature>
<comment type="caution">
    <text evidence="2">The sequence shown here is derived from an EMBL/GenBank/DDBJ whole genome shotgun (WGS) entry which is preliminary data.</text>
</comment>
<keyword evidence="1" id="KW-0472">Membrane</keyword>
<keyword evidence="1" id="KW-1133">Transmembrane helix</keyword>
<sequence>MKQLLLFLNPDEMALRYGRARWGTVMALYGLLVALTFLTHVLANMVARMFPGHDQVGGTHAALLVVASVLGVLAVCTGLAGAWLYHIDHGGRHEAWVTAAERARMSQRR</sequence>
<dbReference type="AlphaFoldDB" id="A0A2W5S2N2"/>
<evidence type="ECO:0000313" key="2">
    <source>
        <dbReference type="EMBL" id="PZQ77007.1"/>
    </source>
</evidence>
<evidence type="ECO:0000313" key="3">
    <source>
        <dbReference type="Proteomes" id="UP000249135"/>
    </source>
</evidence>
<accession>A0A2W5S2N2</accession>
<organism evidence="2 3">
    <name type="scientific">Variovorax paradoxus</name>
    <dbReference type="NCBI Taxonomy" id="34073"/>
    <lineage>
        <taxon>Bacteria</taxon>
        <taxon>Pseudomonadati</taxon>
        <taxon>Pseudomonadota</taxon>
        <taxon>Betaproteobacteria</taxon>
        <taxon>Burkholderiales</taxon>
        <taxon>Comamonadaceae</taxon>
        <taxon>Variovorax</taxon>
    </lineage>
</organism>
<gene>
    <name evidence="2" type="ORF">DI563_05375</name>
</gene>
<feature type="transmembrane region" description="Helical" evidence="1">
    <location>
        <begin position="62"/>
        <end position="85"/>
    </location>
</feature>
<name>A0A2W5S2N2_VARPD</name>
<keyword evidence="1" id="KW-0812">Transmembrane</keyword>